<comment type="caution">
    <text evidence="2">The sequence shown here is derived from an EMBL/GenBank/DDBJ whole genome shotgun (WGS) entry which is preliminary data.</text>
</comment>
<evidence type="ECO:0000313" key="2">
    <source>
        <dbReference type="EMBL" id="KON31618.1"/>
    </source>
</evidence>
<dbReference type="SMART" id="SM00966">
    <property type="entry name" value="SpoVT_AbrB"/>
    <property type="match status" value="1"/>
</dbReference>
<dbReference type="InterPro" id="IPR038078">
    <property type="entry name" value="PhoU-like_sf"/>
</dbReference>
<dbReference type="EMBL" id="LFWZ01000001">
    <property type="protein sequence ID" value="KON31618.1"/>
    <property type="molecule type" value="Genomic_DNA"/>
</dbReference>
<dbReference type="PANTHER" id="PTHR42930">
    <property type="entry name" value="PHOSPHATE-SPECIFIC TRANSPORT SYSTEM ACCESSORY PROTEIN PHOU"/>
    <property type="match status" value="1"/>
</dbReference>
<accession>A0A0M0BSN9</accession>
<organism evidence="2 3">
    <name type="scientific">miscellaneous Crenarchaeota group-15 archaeon DG-45</name>
    <dbReference type="NCBI Taxonomy" id="1685127"/>
    <lineage>
        <taxon>Archaea</taxon>
        <taxon>Candidatus Bathyarchaeota</taxon>
        <taxon>MCG-15</taxon>
    </lineage>
</organism>
<dbReference type="AlphaFoldDB" id="A0A0M0BSN9"/>
<dbReference type="InterPro" id="IPR028366">
    <property type="entry name" value="PhoU"/>
</dbReference>
<evidence type="ECO:0000313" key="3">
    <source>
        <dbReference type="Proteomes" id="UP000037210"/>
    </source>
</evidence>
<dbReference type="PANTHER" id="PTHR42930:SF2">
    <property type="entry name" value="PHOU DOMAIN-CONTAINING PROTEIN"/>
    <property type="match status" value="1"/>
</dbReference>
<dbReference type="SUPFAM" id="SSF109755">
    <property type="entry name" value="PhoU-like"/>
    <property type="match status" value="1"/>
</dbReference>
<proteinExistence type="predicted"/>
<name>A0A0M0BSN9_9ARCH</name>
<dbReference type="PATRIC" id="fig|1685127.3.peg.828"/>
<dbReference type="Pfam" id="PF01895">
    <property type="entry name" value="PhoU"/>
    <property type="match status" value="1"/>
</dbReference>
<dbReference type="Proteomes" id="UP000037210">
    <property type="component" value="Unassembled WGS sequence"/>
</dbReference>
<gene>
    <name evidence="2" type="ORF">AC482_00205</name>
</gene>
<dbReference type="InterPro" id="IPR026022">
    <property type="entry name" value="PhoU_dom"/>
</dbReference>
<sequence>MSDIFPAEEMRKLQLTGGSTYIVSLPKDWIEKMGLERGSLVSITRLDDLSLRIQPKGAERTDRPKRAIINISDGDAPERLVRRLVSTYLLGYNIIQIKTQQNRIDSRQRFEVKDFTRKKLVGTEILSDLPRELTLQVLLSYAELSVKDALRRMSVIAASMHRDAISTLATDDLHLAREIIAMDDEVDRFSLYIIRLLKAAVSDGLVLKEIGLQSPRECLGYRLITKSVERMADHAVNIAQNSLALTPSTLREEVLNELKTLSEAALGAFEEAVDSLFDRSYPKADLVIQRAEKTREMEAAAIQKIIKNAPLEDVAVLRLVVESILRTAEYGSDIAEMVLNMTITDEIVEA</sequence>
<reference evidence="2 3" key="1">
    <citation type="submission" date="2015-06" db="EMBL/GenBank/DDBJ databases">
        <title>New insights into the roles of widespread benthic archaea in carbon and nitrogen cycling.</title>
        <authorList>
            <person name="Lazar C.S."/>
            <person name="Baker B.J."/>
            <person name="Seitz K.W."/>
            <person name="Hyde A.S."/>
            <person name="Dick G.J."/>
            <person name="Hinrichs K.-U."/>
            <person name="Teske A.P."/>
        </authorList>
    </citation>
    <scope>NUCLEOTIDE SEQUENCE [LARGE SCALE GENOMIC DNA]</scope>
    <source>
        <strain evidence="2">DG-45</strain>
    </source>
</reference>
<dbReference type="GO" id="GO:0003677">
    <property type="term" value="F:DNA binding"/>
    <property type="evidence" value="ECO:0007669"/>
    <property type="project" value="InterPro"/>
</dbReference>
<evidence type="ECO:0000259" key="1">
    <source>
        <dbReference type="SMART" id="SM00966"/>
    </source>
</evidence>
<feature type="domain" description="SpoVT-AbrB" evidence="1">
    <location>
        <begin position="15"/>
        <end position="61"/>
    </location>
</feature>
<dbReference type="Pfam" id="PF04014">
    <property type="entry name" value="MazE_antitoxin"/>
    <property type="match status" value="1"/>
</dbReference>
<dbReference type="GO" id="GO:0030643">
    <property type="term" value="P:intracellular phosphate ion homeostasis"/>
    <property type="evidence" value="ECO:0007669"/>
    <property type="project" value="InterPro"/>
</dbReference>
<dbReference type="GO" id="GO:0045936">
    <property type="term" value="P:negative regulation of phosphate metabolic process"/>
    <property type="evidence" value="ECO:0007669"/>
    <property type="project" value="InterPro"/>
</dbReference>
<dbReference type="InterPro" id="IPR007159">
    <property type="entry name" value="SpoVT-AbrB_dom"/>
</dbReference>
<protein>
    <recommendedName>
        <fullName evidence="1">SpoVT-AbrB domain-containing protein</fullName>
    </recommendedName>
</protein>
<dbReference type="Gene3D" id="1.20.58.220">
    <property type="entry name" value="Phosphate transport system protein phou homolog 2, domain 2"/>
    <property type="match status" value="2"/>
</dbReference>